<proteinExistence type="predicted"/>
<feature type="compositionally biased region" description="Polar residues" evidence="1">
    <location>
        <begin position="47"/>
        <end position="57"/>
    </location>
</feature>
<comment type="caution">
    <text evidence="2">The sequence shown here is derived from an EMBL/GenBank/DDBJ whole genome shotgun (WGS) entry which is preliminary data.</text>
</comment>
<dbReference type="Proteomes" id="UP001162483">
    <property type="component" value="Unassembled WGS sequence"/>
</dbReference>
<name>A0ABN9EPT2_9NEOB</name>
<gene>
    <name evidence="2" type="ORF">SPARVUS_LOCUS10432885</name>
</gene>
<evidence type="ECO:0000313" key="2">
    <source>
        <dbReference type="EMBL" id="CAI9586738.1"/>
    </source>
</evidence>
<feature type="non-terminal residue" evidence="2">
    <location>
        <position position="1"/>
    </location>
</feature>
<protein>
    <submittedName>
        <fullName evidence="2">Uncharacterized protein</fullName>
    </submittedName>
</protein>
<feature type="region of interest" description="Disordered" evidence="1">
    <location>
        <begin position="1"/>
        <end position="80"/>
    </location>
</feature>
<organism evidence="2 3">
    <name type="scientific">Staurois parvus</name>
    <dbReference type="NCBI Taxonomy" id="386267"/>
    <lineage>
        <taxon>Eukaryota</taxon>
        <taxon>Metazoa</taxon>
        <taxon>Chordata</taxon>
        <taxon>Craniata</taxon>
        <taxon>Vertebrata</taxon>
        <taxon>Euteleostomi</taxon>
        <taxon>Amphibia</taxon>
        <taxon>Batrachia</taxon>
        <taxon>Anura</taxon>
        <taxon>Neobatrachia</taxon>
        <taxon>Ranoidea</taxon>
        <taxon>Ranidae</taxon>
        <taxon>Staurois</taxon>
    </lineage>
</organism>
<sequence>QAFQSPSRPPDSGVPIPLQTTRFRRSNPPPDHPIQAFQSPPDHVIQAFQSPPDQSCDSCVPIPPDQSCDSGVPIPSRSIM</sequence>
<evidence type="ECO:0000313" key="3">
    <source>
        <dbReference type="Proteomes" id="UP001162483"/>
    </source>
</evidence>
<dbReference type="EMBL" id="CATNWA010015777">
    <property type="protein sequence ID" value="CAI9586738.1"/>
    <property type="molecule type" value="Genomic_DNA"/>
</dbReference>
<evidence type="ECO:0000256" key="1">
    <source>
        <dbReference type="SAM" id="MobiDB-lite"/>
    </source>
</evidence>
<keyword evidence="3" id="KW-1185">Reference proteome</keyword>
<accession>A0ABN9EPT2</accession>
<reference evidence="2" key="1">
    <citation type="submission" date="2023-05" db="EMBL/GenBank/DDBJ databases">
        <authorList>
            <person name="Stuckert A."/>
        </authorList>
    </citation>
    <scope>NUCLEOTIDE SEQUENCE</scope>
</reference>